<gene>
    <name evidence="2" type="primary">MSC3</name>
    <name evidence="2" type="ORF">C6P45_001467</name>
</gene>
<feature type="compositionally biased region" description="Low complexity" evidence="1">
    <location>
        <begin position="39"/>
        <end position="48"/>
    </location>
</feature>
<feature type="region of interest" description="Disordered" evidence="1">
    <location>
        <begin position="324"/>
        <end position="343"/>
    </location>
</feature>
<dbReference type="OrthoDB" id="4069015at2759"/>
<feature type="compositionally biased region" description="Acidic residues" evidence="1">
    <location>
        <begin position="431"/>
        <end position="440"/>
    </location>
</feature>
<sequence length="1149" mass="129752">MVFGLSRKEHRVPDLSRYDYYYQNNQDFNRSARLSAAAASAASNNGRRTVSSQHQEQQRASSLMTHEREPHRRASSAMPRQMHSSISNTNHALNHSQSVYINNNNSSSRPRVKVKKSNYKTYSLRSETSDDQNRLPIKQSNNNNKMRRSNTKSTITAKQKVSTTIPQTNKHTNIQQSEEQLDMKNKKKKTIKKKMKKPIANNSRLNSITSNNSNNIQLRKISTNDSRSNSITTQITKVKDPQGRTTSITRKTIKRIDGYEYVETTTTTTTVAPVNETESLDSDQRHFNEFNDEYIIDSDFASIQDIQEETENEESPLVDGQLYDQQQEQEQPQQEDRLSLHERSLDPKIETTQEEMHDHEIDDPSEQIVDSTRLSDIPPIPQVDVEKLNESRSELIENDNYESQDPIVATPSTIDEQVPGTYDYDYNNPYADEDEQEQDIPQERDTPQETSLQTQKKIVHPYAQQTKIKQPQKIYQDEPKNMQQSYSSNSIFSDALEEIPGVTIDDTTINENSKPITTKTKTVKRSKTKSSTKKPVVKKATQYKHINRDTHPNESQRSIVSQQSIRQKEPPKPKKPLTEAEMYQKALEIATKKVYSDRLPQTTNKKPEKSMMGSRMTLRNEPMNTNTPTLRSLQQQQEQHTTASPKKYKRLSLFSFEKHHKEPEQNYDNVPLPVNSSVTIARETNALPATTNTPVVTKVPSPTHVTEPVPVKEPMETKSTMSDADMYAKALEVAQKKYRDAHYIDTTGIPVTTTNNISATSGLSSGIRSSSNNNSGVPLENVRRSSVNDQLSKTTTGSIHHPQEIKSNVSFLRTDPISNNDSSGGMRLSLDSKRKVTNMSNETRNIDETIPATNNSISIPENDMPAVASSAIARPAIVTTAPEPDRYITTDVNHNITTISNTNTSLPHDTINHHPIEKLTTNESTKHRSKFKHFVDKVVQFSTENSGYQLSKDEQVRLQNQKMNDAERLREGRNFLNVDQTRNQITGHSQGVTVTSNQMVTPVVPVNPVTINKIDSVSSFQRKNVNNNENNENGNNTSITLNTISSSIFSKDKAHATESPPQTSTNYIPTALPNQESNKIADTIPPTSGQENMPIFQDTNHGNSQMDRIITPVTVVANNSGTVETHTKSTPAPSKPQKKKGFFKKLFKR</sequence>
<comment type="caution">
    <text evidence="2">The sequence shown here is derived from an EMBL/GenBank/DDBJ whole genome shotgun (WGS) entry which is preliminary data.</text>
</comment>
<feature type="compositionally biased region" description="Basic residues" evidence="1">
    <location>
        <begin position="1136"/>
        <end position="1149"/>
    </location>
</feature>
<feature type="region of interest" description="Disordered" evidence="1">
    <location>
        <begin position="618"/>
        <end position="647"/>
    </location>
</feature>
<feature type="region of interest" description="Disordered" evidence="1">
    <location>
        <begin position="517"/>
        <end position="578"/>
    </location>
</feature>
<feature type="compositionally biased region" description="Polar residues" evidence="1">
    <location>
        <begin position="49"/>
        <end position="64"/>
    </location>
</feature>
<evidence type="ECO:0000313" key="3">
    <source>
        <dbReference type="Proteomes" id="UP000750334"/>
    </source>
</evidence>
<reference evidence="2 3" key="1">
    <citation type="submission" date="2020-11" db="EMBL/GenBank/DDBJ databases">
        <title>Kefir isolates.</title>
        <authorList>
            <person name="Marcisauskas S."/>
            <person name="Kim Y."/>
            <person name="Blasche S."/>
        </authorList>
    </citation>
    <scope>NUCLEOTIDE SEQUENCE [LARGE SCALE GENOMIC DNA]</scope>
    <source>
        <strain evidence="2 3">OG2</strain>
    </source>
</reference>
<feature type="compositionally biased region" description="Polar residues" evidence="1">
    <location>
        <begin position="784"/>
        <end position="798"/>
    </location>
</feature>
<feature type="compositionally biased region" description="Polar residues" evidence="1">
    <location>
        <begin position="151"/>
        <end position="178"/>
    </location>
</feature>
<accession>A0A9P6W146</accession>
<dbReference type="AlphaFoldDB" id="A0A9P6W146"/>
<feature type="region of interest" description="Disordered" evidence="1">
    <location>
        <begin position="396"/>
        <end position="475"/>
    </location>
</feature>
<dbReference type="EMBL" id="PUHR01000169">
    <property type="protein sequence ID" value="KAG0660803.1"/>
    <property type="molecule type" value="Genomic_DNA"/>
</dbReference>
<feature type="compositionally biased region" description="Basic and acidic residues" evidence="1">
    <location>
        <begin position="334"/>
        <end position="343"/>
    </location>
</feature>
<keyword evidence="3" id="KW-1185">Reference proteome</keyword>
<evidence type="ECO:0000313" key="2">
    <source>
        <dbReference type="EMBL" id="KAG0660803.1"/>
    </source>
</evidence>
<dbReference type="Proteomes" id="UP000750334">
    <property type="component" value="Unassembled WGS sequence"/>
</dbReference>
<feature type="compositionally biased region" description="Polar residues" evidence="1">
    <location>
        <begin position="622"/>
        <end position="644"/>
    </location>
</feature>
<feature type="compositionally biased region" description="Polar residues" evidence="1">
    <location>
        <begin position="1121"/>
        <end position="1132"/>
    </location>
</feature>
<feature type="region of interest" description="Disordered" evidence="1">
    <location>
        <begin position="100"/>
        <end position="185"/>
    </location>
</feature>
<organism evidence="2 3">
    <name type="scientific">Maudiozyma exigua</name>
    <name type="common">Yeast</name>
    <name type="synonym">Kazachstania exigua</name>
    <dbReference type="NCBI Taxonomy" id="34358"/>
    <lineage>
        <taxon>Eukaryota</taxon>
        <taxon>Fungi</taxon>
        <taxon>Dikarya</taxon>
        <taxon>Ascomycota</taxon>
        <taxon>Saccharomycotina</taxon>
        <taxon>Saccharomycetes</taxon>
        <taxon>Saccharomycetales</taxon>
        <taxon>Saccharomycetaceae</taxon>
        <taxon>Maudiozyma</taxon>
    </lineage>
</organism>
<feature type="region of interest" description="Disordered" evidence="1">
    <location>
        <begin position="762"/>
        <end position="806"/>
    </location>
</feature>
<proteinExistence type="predicted"/>
<feature type="compositionally biased region" description="Low complexity" evidence="1">
    <location>
        <begin position="555"/>
        <end position="565"/>
    </location>
</feature>
<protein>
    <submittedName>
        <fullName evidence="2">Meiotic sister-chromatid recombination- protein 3</fullName>
    </submittedName>
</protein>
<feature type="compositionally biased region" description="Basic residues" evidence="1">
    <location>
        <begin position="521"/>
        <end position="537"/>
    </location>
</feature>
<feature type="region of interest" description="Disordered" evidence="1">
    <location>
        <begin position="39"/>
        <end position="83"/>
    </location>
</feature>
<feature type="region of interest" description="Disordered" evidence="1">
    <location>
        <begin position="1121"/>
        <end position="1149"/>
    </location>
</feature>
<feature type="compositionally biased region" description="Low complexity" evidence="1">
    <location>
        <begin position="762"/>
        <end position="776"/>
    </location>
</feature>
<feature type="compositionally biased region" description="Basic and acidic residues" evidence="1">
    <location>
        <begin position="566"/>
        <end position="578"/>
    </location>
</feature>
<name>A0A9P6W146_MAUEX</name>
<evidence type="ECO:0000256" key="1">
    <source>
        <dbReference type="SAM" id="MobiDB-lite"/>
    </source>
</evidence>